<dbReference type="InterPro" id="IPR025489">
    <property type="entry name" value="DUF4381"/>
</dbReference>
<reference evidence="3" key="1">
    <citation type="submission" date="2020-03" db="EMBL/GenBank/DDBJ databases">
        <authorList>
            <person name="Guo F."/>
        </authorList>
    </citation>
    <scope>NUCLEOTIDE SEQUENCE</scope>
    <source>
        <strain evidence="3">JCM 30134</strain>
    </source>
</reference>
<feature type="transmembrane region" description="Helical" evidence="2">
    <location>
        <begin position="51"/>
        <end position="71"/>
    </location>
</feature>
<sequence>MSAAGVVAVKARALVNDSFQPPPGFGNDWLTHMHEVLLPAPLSHGWPAPGWWWLMFVVAWLGVGLCVRRYWHWKDNAYRRQACAAIRACRQSLQGQMQQQALAELQQVPALIRRVALQSVALAGLPRTQVSGLSANQWQQWLDLTGGEGRSNRHSLSAQPALAERFRSLAFVPLDTLASWPTDELAALLQWCDDWVRHHRVSRNSRQALDGQNRDEQPPQGKENLP</sequence>
<keyword evidence="4" id="KW-1185">Reference proteome</keyword>
<protein>
    <submittedName>
        <fullName evidence="3">DUF4381 domain-containing protein</fullName>
    </submittedName>
</protein>
<dbReference type="Proteomes" id="UP000787472">
    <property type="component" value="Unassembled WGS sequence"/>
</dbReference>
<comment type="caution">
    <text evidence="3">The sequence shown here is derived from an EMBL/GenBank/DDBJ whole genome shotgun (WGS) entry which is preliminary data.</text>
</comment>
<proteinExistence type="predicted"/>
<evidence type="ECO:0000256" key="2">
    <source>
        <dbReference type="SAM" id="Phobius"/>
    </source>
</evidence>
<keyword evidence="2" id="KW-0812">Transmembrane</keyword>
<dbReference type="RefSeq" id="WP_167187543.1">
    <property type="nucleotide sequence ID" value="NZ_JAAONZ010000010.1"/>
</dbReference>
<name>A0A9E5JWF4_9GAMM</name>
<evidence type="ECO:0000313" key="4">
    <source>
        <dbReference type="Proteomes" id="UP000787472"/>
    </source>
</evidence>
<evidence type="ECO:0000313" key="3">
    <source>
        <dbReference type="EMBL" id="NHO66529.1"/>
    </source>
</evidence>
<keyword evidence="2" id="KW-1133">Transmembrane helix</keyword>
<dbReference type="Pfam" id="PF14316">
    <property type="entry name" value="DUF4381"/>
    <property type="match status" value="1"/>
</dbReference>
<dbReference type="AlphaFoldDB" id="A0A9E5JWF4"/>
<dbReference type="EMBL" id="JAAONZ010000010">
    <property type="protein sequence ID" value="NHO66529.1"/>
    <property type="molecule type" value="Genomic_DNA"/>
</dbReference>
<gene>
    <name evidence="3" type="ORF">G8770_13350</name>
</gene>
<organism evidence="3 4">
    <name type="scientific">Pseudomaricurvus hydrocarbonicus</name>
    <dbReference type="NCBI Taxonomy" id="1470433"/>
    <lineage>
        <taxon>Bacteria</taxon>
        <taxon>Pseudomonadati</taxon>
        <taxon>Pseudomonadota</taxon>
        <taxon>Gammaproteobacteria</taxon>
        <taxon>Cellvibrionales</taxon>
        <taxon>Cellvibrionaceae</taxon>
        <taxon>Pseudomaricurvus</taxon>
    </lineage>
</organism>
<keyword evidence="2" id="KW-0472">Membrane</keyword>
<accession>A0A9E5JWF4</accession>
<feature type="region of interest" description="Disordered" evidence="1">
    <location>
        <begin position="206"/>
        <end position="226"/>
    </location>
</feature>
<evidence type="ECO:0000256" key="1">
    <source>
        <dbReference type="SAM" id="MobiDB-lite"/>
    </source>
</evidence>